<comment type="similarity">
    <text evidence="1 6">Belongs to the methyltransferase superfamily. RsmH family.</text>
</comment>
<evidence type="ECO:0000256" key="6">
    <source>
        <dbReference type="HAMAP-Rule" id="MF_01007"/>
    </source>
</evidence>
<evidence type="ECO:0000256" key="4">
    <source>
        <dbReference type="ARBA" id="ARBA00022679"/>
    </source>
</evidence>
<evidence type="ECO:0000256" key="2">
    <source>
        <dbReference type="ARBA" id="ARBA00022552"/>
    </source>
</evidence>
<comment type="caution">
    <text evidence="7">The sequence shown here is derived from an EMBL/GenBank/DDBJ whole genome shotgun (WGS) entry which is preliminary data.</text>
</comment>
<dbReference type="NCBIfam" id="TIGR00006">
    <property type="entry name" value="16S rRNA (cytosine(1402)-N(4))-methyltransferase RsmH"/>
    <property type="match status" value="1"/>
</dbReference>
<evidence type="ECO:0000313" key="7">
    <source>
        <dbReference type="EMBL" id="ROZ64000.1"/>
    </source>
</evidence>
<name>A0A3N3ZRN2_9MICC</name>
<dbReference type="Pfam" id="PF01795">
    <property type="entry name" value="Methyltransf_5"/>
    <property type="match status" value="1"/>
</dbReference>
<evidence type="ECO:0000313" key="8">
    <source>
        <dbReference type="Proteomes" id="UP000270616"/>
    </source>
</evidence>
<reference evidence="7 8" key="1">
    <citation type="submission" date="2018-10" db="EMBL/GenBank/DDBJ databases">
        <title>Kocuria sp. M5W7-7, whole genome shotgun sequence.</title>
        <authorList>
            <person name="Tuo L."/>
        </authorList>
    </citation>
    <scope>NUCLEOTIDE SEQUENCE [LARGE SCALE GENOMIC DNA]</scope>
    <source>
        <strain evidence="7 8">M5W7-7</strain>
    </source>
</reference>
<dbReference type="RefSeq" id="WP_123824580.1">
    <property type="nucleotide sequence ID" value="NZ_RKMF01000004.1"/>
</dbReference>
<dbReference type="EC" id="2.1.1.199" evidence="6"/>
<dbReference type="PANTHER" id="PTHR11265:SF0">
    <property type="entry name" value="12S RRNA N4-METHYLCYTIDINE METHYLTRANSFERASE"/>
    <property type="match status" value="1"/>
</dbReference>
<protein>
    <recommendedName>
        <fullName evidence="6">Ribosomal RNA small subunit methyltransferase H</fullName>
        <ecNumber evidence="6">2.1.1.199</ecNumber>
    </recommendedName>
    <alternativeName>
        <fullName evidence="6">16S rRNA m(4)C1402 methyltransferase</fullName>
    </alternativeName>
    <alternativeName>
        <fullName evidence="6">rRNA (cytosine-N(4)-)-methyltransferase RsmH</fullName>
    </alternativeName>
</protein>
<keyword evidence="6" id="KW-0963">Cytoplasm</keyword>
<proteinExistence type="inferred from homology"/>
<comment type="catalytic activity">
    <reaction evidence="6">
        <text>cytidine(1402) in 16S rRNA + S-adenosyl-L-methionine = N(4)-methylcytidine(1402) in 16S rRNA + S-adenosyl-L-homocysteine + H(+)</text>
        <dbReference type="Rhea" id="RHEA:42928"/>
        <dbReference type="Rhea" id="RHEA-COMP:10286"/>
        <dbReference type="Rhea" id="RHEA-COMP:10287"/>
        <dbReference type="ChEBI" id="CHEBI:15378"/>
        <dbReference type="ChEBI" id="CHEBI:57856"/>
        <dbReference type="ChEBI" id="CHEBI:59789"/>
        <dbReference type="ChEBI" id="CHEBI:74506"/>
        <dbReference type="ChEBI" id="CHEBI:82748"/>
        <dbReference type="EC" id="2.1.1.199"/>
    </reaction>
</comment>
<dbReference type="Gene3D" id="3.40.50.150">
    <property type="entry name" value="Vaccinia Virus protein VP39"/>
    <property type="match status" value="1"/>
</dbReference>
<feature type="binding site" evidence="6">
    <location>
        <position position="62"/>
    </location>
    <ligand>
        <name>S-adenosyl-L-methionine</name>
        <dbReference type="ChEBI" id="CHEBI:59789"/>
    </ligand>
</feature>
<dbReference type="SUPFAM" id="SSF81799">
    <property type="entry name" value="Putative methyltransferase TM0872, insert domain"/>
    <property type="match status" value="1"/>
</dbReference>
<accession>A0A3N3ZRN2</accession>
<feature type="binding site" evidence="6">
    <location>
        <begin position="43"/>
        <end position="45"/>
    </location>
    <ligand>
        <name>S-adenosyl-L-methionine</name>
        <dbReference type="ChEBI" id="CHEBI:59789"/>
    </ligand>
</feature>
<comment type="subcellular location">
    <subcellularLocation>
        <location evidence="6">Cytoplasm</location>
    </subcellularLocation>
</comment>
<dbReference type="Gene3D" id="1.10.150.170">
    <property type="entry name" value="Putative methyltransferase TM0872, insert domain"/>
    <property type="match status" value="1"/>
</dbReference>
<gene>
    <name evidence="6 7" type="primary">rsmH</name>
    <name evidence="7" type="ORF">EDL96_04245</name>
</gene>
<evidence type="ECO:0000256" key="1">
    <source>
        <dbReference type="ARBA" id="ARBA00010396"/>
    </source>
</evidence>
<dbReference type="AlphaFoldDB" id="A0A3N3ZRN2"/>
<dbReference type="GO" id="GO:0005737">
    <property type="term" value="C:cytoplasm"/>
    <property type="evidence" value="ECO:0007669"/>
    <property type="project" value="UniProtKB-SubCell"/>
</dbReference>
<feature type="binding site" evidence="6">
    <location>
        <position position="89"/>
    </location>
    <ligand>
        <name>S-adenosyl-L-methionine</name>
        <dbReference type="ChEBI" id="CHEBI:59789"/>
    </ligand>
</feature>
<dbReference type="SUPFAM" id="SSF53335">
    <property type="entry name" value="S-adenosyl-L-methionine-dependent methyltransferases"/>
    <property type="match status" value="1"/>
</dbReference>
<evidence type="ECO:0000256" key="3">
    <source>
        <dbReference type="ARBA" id="ARBA00022603"/>
    </source>
</evidence>
<dbReference type="OrthoDB" id="9806637at2"/>
<keyword evidence="3 6" id="KW-0489">Methyltransferase</keyword>
<dbReference type="InterPro" id="IPR002903">
    <property type="entry name" value="RsmH"/>
</dbReference>
<dbReference type="EMBL" id="RKMF01000004">
    <property type="protein sequence ID" value="ROZ64000.1"/>
    <property type="molecule type" value="Genomic_DNA"/>
</dbReference>
<feature type="binding site" evidence="6">
    <location>
        <position position="110"/>
    </location>
    <ligand>
        <name>S-adenosyl-L-methionine</name>
        <dbReference type="ChEBI" id="CHEBI:59789"/>
    </ligand>
</feature>
<dbReference type="HAMAP" id="MF_01007">
    <property type="entry name" value="16SrRNA_methyltr_H"/>
    <property type="match status" value="1"/>
</dbReference>
<dbReference type="GO" id="GO:0071424">
    <property type="term" value="F:rRNA (cytosine-N4-)-methyltransferase activity"/>
    <property type="evidence" value="ECO:0007669"/>
    <property type="project" value="UniProtKB-UniRule"/>
</dbReference>
<keyword evidence="5 6" id="KW-0949">S-adenosyl-L-methionine</keyword>
<dbReference type="GO" id="GO:0070475">
    <property type="term" value="P:rRNA base methylation"/>
    <property type="evidence" value="ECO:0007669"/>
    <property type="project" value="UniProtKB-UniRule"/>
</dbReference>
<evidence type="ECO:0000256" key="5">
    <source>
        <dbReference type="ARBA" id="ARBA00022691"/>
    </source>
</evidence>
<keyword evidence="8" id="KW-1185">Reference proteome</keyword>
<dbReference type="Proteomes" id="UP000270616">
    <property type="component" value="Unassembled WGS sequence"/>
</dbReference>
<organism evidence="7 8">
    <name type="scientific">Kocuria soli</name>
    <dbReference type="NCBI Taxonomy" id="2485125"/>
    <lineage>
        <taxon>Bacteria</taxon>
        <taxon>Bacillati</taxon>
        <taxon>Actinomycetota</taxon>
        <taxon>Actinomycetes</taxon>
        <taxon>Micrococcales</taxon>
        <taxon>Micrococcaceae</taxon>
        <taxon>Kocuria</taxon>
    </lineage>
</organism>
<feature type="binding site" evidence="6">
    <location>
        <position position="117"/>
    </location>
    <ligand>
        <name>S-adenosyl-L-methionine</name>
        <dbReference type="ChEBI" id="CHEBI:59789"/>
    </ligand>
</feature>
<keyword evidence="4 6" id="KW-0808">Transferase</keyword>
<dbReference type="PIRSF" id="PIRSF004486">
    <property type="entry name" value="MraW"/>
    <property type="match status" value="1"/>
</dbReference>
<dbReference type="InterPro" id="IPR023397">
    <property type="entry name" value="SAM-dep_MeTrfase_MraW_recog"/>
</dbReference>
<dbReference type="InterPro" id="IPR029063">
    <property type="entry name" value="SAM-dependent_MTases_sf"/>
</dbReference>
<keyword evidence="2 6" id="KW-0698">rRNA processing</keyword>
<dbReference type="PANTHER" id="PTHR11265">
    <property type="entry name" value="S-ADENOSYL-METHYLTRANSFERASE MRAW"/>
    <property type="match status" value="1"/>
</dbReference>
<comment type="function">
    <text evidence="6">Specifically methylates the N4 position of cytidine in position 1402 (C1402) of 16S rRNA.</text>
</comment>
<sequence>MSDAPRPTSQRHVPVLLEQCIELLAPGLEREHPVAVDATLGMGGHSEAILQRFPDITLIGVDRDPAALELATARLDPFGDRFRPVHMTYDRIPEALESAGFDHADGILFDLGVSSMQLDERERGFAYSYDAPLDMRMDSTAPLTAREVLSTYSENDLRRILRDWGEELFAGRIARAVVAARSEHELTTTGQLVEVVRSAVPMAAQHKKGHPAKQTFQALRIEVNQELDVLNRAVPRALDALSVGGRVVAMSYHSLEDKIVKRELAARSVSTAPKGLPVELEEHKPTFKVLTRGTHTPTPREIEANPRAASARLRAAERIRGDHGRVGRRRSGASV</sequence>